<keyword evidence="3" id="KW-1003">Cell membrane</keyword>
<evidence type="ECO:0000256" key="2">
    <source>
        <dbReference type="ARBA" id="ARBA00006679"/>
    </source>
</evidence>
<comment type="similarity">
    <text evidence="2">Belongs to the DoxX family.</text>
</comment>
<feature type="transmembrane region" description="Helical" evidence="7">
    <location>
        <begin position="134"/>
        <end position="152"/>
    </location>
</feature>
<evidence type="ECO:0000256" key="7">
    <source>
        <dbReference type="SAM" id="Phobius"/>
    </source>
</evidence>
<dbReference type="EMBL" id="JAVRHU010000002">
    <property type="protein sequence ID" value="MDT0621655.1"/>
    <property type="molecule type" value="Genomic_DNA"/>
</dbReference>
<feature type="transmembrane region" description="Helical" evidence="7">
    <location>
        <begin position="21"/>
        <end position="40"/>
    </location>
</feature>
<feature type="transmembrane region" description="Helical" evidence="7">
    <location>
        <begin position="104"/>
        <end position="122"/>
    </location>
</feature>
<evidence type="ECO:0000256" key="1">
    <source>
        <dbReference type="ARBA" id="ARBA00004651"/>
    </source>
</evidence>
<dbReference type="InterPro" id="IPR051907">
    <property type="entry name" value="DoxX-like_oxidoreductase"/>
</dbReference>
<evidence type="ECO:0000256" key="3">
    <source>
        <dbReference type="ARBA" id="ARBA00022475"/>
    </source>
</evidence>
<sequence>MKNILKTLITPILQKHWFADLTFGIIRFISGILLAIDFGASKFGMPWTPDGQNLNLFEVAAWFPKDVAAYGGIFALMPVFFAWMGAFSEAVGGLFLAFGLKTRLASFLIMCTMLVAIFMQKWGQGTWSMLPAMSFLWLAIYNLYFGSGRFGFDHLIAKKINKS</sequence>
<dbReference type="RefSeq" id="WP_311387701.1">
    <property type="nucleotide sequence ID" value="NZ_JAVRHU010000002.1"/>
</dbReference>
<organism evidence="8 9">
    <name type="scientific">Croceitalea vernalis</name>
    <dbReference type="NCBI Taxonomy" id="3075599"/>
    <lineage>
        <taxon>Bacteria</taxon>
        <taxon>Pseudomonadati</taxon>
        <taxon>Bacteroidota</taxon>
        <taxon>Flavobacteriia</taxon>
        <taxon>Flavobacteriales</taxon>
        <taxon>Flavobacteriaceae</taxon>
        <taxon>Croceitalea</taxon>
    </lineage>
</organism>
<keyword evidence="6 7" id="KW-0472">Membrane</keyword>
<dbReference type="Pfam" id="PF07681">
    <property type="entry name" value="DoxX"/>
    <property type="match status" value="1"/>
</dbReference>
<comment type="caution">
    <text evidence="8">The sequence shown here is derived from an EMBL/GenBank/DDBJ whole genome shotgun (WGS) entry which is preliminary data.</text>
</comment>
<protein>
    <submittedName>
        <fullName evidence="8">DoxX family protein</fullName>
    </submittedName>
</protein>
<evidence type="ECO:0000256" key="4">
    <source>
        <dbReference type="ARBA" id="ARBA00022692"/>
    </source>
</evidence>
<name>A0ABU3BHP9_9FLAO</name>
<comment type="subcellular location">
    <subcellularLocation>
        <location evidence="1">Cell membrane</location>
        <topology evidence="1">Multi-pass membrane protein</topology>
    </subcellularLocation>
</comment>
<dbReference type="PANTHER" id="PTHR33452:SF1">
    <property type="entry name" value="INNER MEMBRANE PROTEIN YPHA-RELATED"/>
    <property type="match status" value="1"/>
</dbReference>
<accession>A0ABU3BHP9</accession>
<proteinExistence type="inferred from homology"/>
<reference evidence="8 9" key="1">
    <citation type="submission" date="2023-09" db="EMBL/GenBank/DDBJ databases">
        <authorList>
            <person name="Rey-Velasco X."/>
        </authorList>
    </citation>
    <scope>NUCLEOTIDE SEQUENCE [LARGE SCALE GENOMIC DNA]</scope>
    <source>
        <strain evidence="8 9">P007</strain>
    </source>
</reference>
<evidence type="ECO:0000313" key="9">
    <source>
        <dbReference type="Proteomes" id="UP001250662"/>
    </source>
</evidence>
<gene>
    <name evidence="8" type="ORF">RM520_08455</name>
</gene>
<dbReference type="InterPro" id="IPR032808">
    <property type="entry name" value="DoxX"/>
</dbReference>
<dbReference type="Proteomes" id="UP001250662">
    <property type="component" value="Unassembled WGS sequence"/>
</dbReference>
<keyword evidence="5 7" id="KW-1133">Transmembrane helix</keyword>
<evidence type="ECO:0000256" key="6">
    <source>
        <dbReference type="ARBA" id="ARBA00023136"/>
    </source>
</evidence>
<keyword evidence="4 7" id="KW-0812">Transmembrane</keyword>
<keyword evidence="9" id="KW-1185">Reference proteome</keyword>
<feature type="transmembrane region" description="Helical" evidence="7">
    <location>
        <begin position="67"/>
        <end position="97"/>
    </location>
</feature>
<evidence type="ECO:0000256" key="5">
    <source>
        <dbReference type="ARBA" id="ARBA00022989"/>
    </source>
</evidence>
<evidence type="ECO:0000313" key="8">
    <source>
        <dbReference type="EMBL" id="MDT0621655.1"/>
    </source>
</evidence>
<dbReference type="PANTHER" id="PTHR33452">
    <property type="entry name" value="OXIDOREDUCTASE CATD-RELATED"/>
    <property type="match status" value="1"/>
</dbReference>